<name>A0AAW1PFH4_9CHLO</name>
<gene>
    <name evidence="4" type="ORF">WJX72_000153</name>
</gene>
<dbReference type="Pfam" id="PF03194">
    <property type="entry name" value="LUC7"/>
    <property type="match status" value="1"/>
</dbReference>
<dbReference type="EMBL" id="JALJOR010000011">
    <property type="protein sequence ID" value="KAK9808590.1"/>
    <property type="molecule type" value="Genomic_DNA"/>
</dbReference>
<feature type="compositionally biased region" description="Polar residues" evidence="3">
    <location>
        <begin position="249"/>
        <end position="264"/>
    </location>
</feature>
<keyword evidence="2" id="KW-0175">Coiled coil</keyword>
<evidence type="ECO:0000256" key="1">
    <source>
        <dbReference type="ARBA" id="ARBA00005655"/>
    </source>
</evidence>
<comment type="caution">
    <text evidence="4">The sequence shown here is derived from an EMBL/GenBank/DDBJ whole genome shotgun (WGS) entry which is preliminary data.</text>
</comment>
<dbReference type="Proteomes" id="UP001489004">
    <property type="component" value="Unassembled WGS sequence"/>
</dbReference>
<evidence type="ECO:0008006" key="6">
    <source>
        <dbReference type="Google" id="ProtNLM"/>
    </source>
</evidence>
<dbReference type="InterPro" id="IPR004882">
    <property type="entry name" value="Luc7-rel"/>
</dbReference>
<dbReference type="GO" id="GO:0003729">
    <property type="term" value="F:mRNA binding"/>
    <property type="evidence" value="ECO:0007669"/>
    <property type="project" value="InterPro"/>
</dbReference>
<accession>A0AAW1PFH4</accession>
<feature type="compositionally biased region" description="Basic and acidic residues" evidence="3">
    <location>
        <begin position="230"/>
        <end position="240"/>
    </location>
</feature>
<evidence type="ECO:0000313" key="4">
    <source>
        <dbReference type="EMBL" id="KAK9808590.1"/>
    </source>
</evidence>
<protein>
    <recommendedName>
        <fullName evidence="6">Luc7-like protein 3</fullName>
    </recommendedName>
</protein>
<evidence type="ECO:0000256" key="3">
    <source>
        <dbReference type="SAM" id="MobiDB-lite"/>
    </source>
</evidence>
<organism evidence="4 5">
    <name type="scientific">[Myrmecia] bisecta</name>
    <dbReference type="NCBI Taxonomy" id="41462"/>
    <lineage>
        <taxon>Eukaryota</taxon>
        <taxon>Viridiplantae</taxon>
        <taxon>Chlorophyta</taxon>
        <taxon>core chlorophytes</taxon>
        <taxon>Trebouxiophyceae</taxon>
        <taxon>Trebouxiales</taxon>
        <taxon>Trebouxiaceae</taxon>
        <taxon>Myrmecia</taxon>
    </lineage>
</organism>
<evidence type="ECO:0000256" key="2">
    <source>
        <dbReference type="SAM" id="Coils"/>
    </source>
</evidence>
<dbReference type="GO" id="GO:0005685">
    <property type="term" value="C:U1 snRNP"/>
    <property type="evidence" value="ECO:0007669"/>
    <property type="project" value="InterPro"/>
</dbReference>
<feature type="coiled-coil region" evidence="2">
    <location>
        <begin position="94"/>
        <end position="170"/>
    </location>
</feature>
<feature type="region of interest" description="Disordered" evidence="3">
    <location>
        <begin position="229"/>
        <end position="316"/>
    </location>
</feature>
<evidence type="ECO:0000313" key="5">
    <source>
        <dbReference type="Proteomes" id="UP001489004"/>
    </source>
</evidence>
<keyword evidence="5" id="KW-1185">Reference proteome</keyword>
<dbReference type="AlphaFoldDB" id="A0AAW1PFH4"/>
<reference evidence="4 5" key="1">
    <citation type="journal article" date="2024" name="Nat. Commun.">
        <title>Phylogenomics reveals the evolutionary origins of lichenization in chlorophyte algae.</title>
        <authorList>
            <person name="Puginier C."/>
            <person name="Libourel C."/>
            <person name="Otte J."/>
            <person name="Skaloud P."/>
            <person name="Haon M."/>
            <person name="Grisel S."/>
            <person name="Petersen M."/>
            <person name="Berrin J.G."/>
            <person name="Delaux P.M."/>
            <person name="Dal Grande F."/>
            <person name="Keller J."/>
        </authorList>
    </citation>
    <scope>NUCLEOTIDE SEQUENCE [LARGE SCALE GENOMIC DNA]</scope>
    <source>
        <strain evidence="4 5">SAG 2043</strain>
    </source>
</reference>
<dbReference type="PANTHER" id="PTHR12375">
    <property type="entry name" value="RNA-BINDING PROTEIN LUC7-RELATED"/>
    <property type="match status" value="1"/>
</dbReference>
<dbReference type="GO" id="GO:0006376">
    <property type="term" value="P:mRNA splice site recognition"/>
    <property type="evidence" value="ECO:0007669"/>
    <property type="project" value="InterPro"/>
</dbReference>
<sequence length="316" mass="35661">MDAVRAMLDELMGPNRDDPHKPKVKRNLSDKDVCPFYLCGLCPYEEFDKTKHEMGACPLVHDDDCKAQWEALPDKQRDRLGHERELQKFLDRLVGDLQKKIKRNEERLAADKKQLLLPDDQAAVQAVTEQIRDMLAQAESLGEQGQVDAAQACTQQAEALKVQKAQMEAEGYVRAGNANNRYGMQEVCPLSGVIINREETRVRDHKMGRNYRAWVNAHDKLKELQATFKRRQEEREKERAGVSGRRPADSSQDANAARQPSGSSWRPERLGQGQASRAIHPRKEDAVGHAPGIAATGRTANEKMVEQPHRTNDQAV</sequence>
<proteinExistence type="inferred from homology"/>
<comment type="similarity">
    <text evidence="1">Belongs to the Luc7 family.</text>
</comment>
<feature type="compositionally biased region" description="Basic and acidic residues" evidence="3">
    <location>
        <begin position="300"/>
        <end position="316"/>
    </location>
</feature>